<dbReference type="SUPFAM" id="SSF144083">
    <property type="entry name" value="Magnesium transport protein CorA, transmembrane region"/>
    <property type="match status" value="1"/>
</dbReference>
<evidence type="ECO:0000256" key="11">
    <source>
        <dbReference type="ARBA" id="ARBA00045497"/>
    </source>
</evidence>
<sequence>MSSPARTPRLRQTAATAPASGPGRTPDGVVAWGWYVDGRLQDCADLAEATAHAQQGHGFVWLGLHEPGDADMQTFAEQFDLHPLAIEDAVEGHTRSKVEQFGDTVFVVASTVAYVDHEGELTASSELVNTGQIMVFCGRHFVMTVRRGGHGHLGDLRRRVNTDPGLLAHGPTSVLYGVLDLVIDTYLEVVAAIEEDVDEVEEAVFSPDSRDDVNRTYRLKRELIEFKRAVVPLGAALQALATREELALPPESRAYFRELADHHVQAKESILSFDEVLTSILQFAQARASTVDNQDMRRLSAWVAMVAVPTLIAGVYGMNFTFMPELGWRFGYPMALALMVGSVLALLVYFKRKRWL</sequence>
<name>A0A367Z131_9ACTN</name>
<dbReference type="AlphaFoldDB" id="A0A367Z131"/>
<dbReference type="RefSeq" id="WP_114124624.1">
    <property type="nucleotide sequence ID" value="NZ_QOUI01000001.1"/>
</dbReference>
<dbReference type="GO" id="GO:0015095">
    <property type="term" value="F:magnesium ion transmembrane transporter activity"/>
    <property type="evidence" value="ECO:0007669"/>
    <property type="project" value="UniProtKB-UniRule"/>
</dbReference>
<accession>A0A367Z131</accession>
<evidence type="ECO:0000256" key="12">
    <source>
        <dbReference type="RuleBase" id="RU362010"/>
    </source>
</evidence>
<gene>
    <name evidence="12 14" type="primary">corA</name>
    <name evidence="14" type="ORF">DT076_00040</name>
</gene>
<organism evidence="14 15">
    <name type="scientific">Desertihabitans brevis</name>
    <dbReference type="NCBI Taxonomy" id="2268447"/>
    <lineage>
        <taxon>Bacteria</taxon>
        <taxon>Bacillati</taxon>
        <taxon>Actinomycetota</taxon>
        <taxon>Actinomycetes</taxon>
        <taxon>Propionibacteriales</taxon>
        <taxon>Propionibacteriaceae</taxon>
        <taxon>Desertihabitans</taxon>
    </lineage>
</organism>
<evidence type="ECO:0000256" key="13">
    <source>
        <dbReference type="SAM" id="MobiDB-lite"/>
    </source>
</evidence>
<evidence type="ECO:0000256" key="9">
    <source>
        <dbReference type="ARBA" id="ARBA00023136"/>
    </source>
</evidence>
<dbReference type="GO" id="GO:0000287">
    <property type="term" value="F:magnesium ion binding"/>
    <property type="evidence" value="ECO:0007669"/>
    <property type="project" value="TreeGrafter"/>
</dbReference>
<dbReference type="PANTHER" id="PTHR46494">
    <property type="entry name" value="CORA FAMILY METAL ION TRANSPORTER (EUROFUNG)"/>
    <property type="match status" value="1"/>
</dbReference>
<keyword evidence="3 12" id="KW-0813">Transport</keyword>
<reference evidence="14 15" key="1">
    <citation type="submission" date="2018-07" db="EMBL/GenBank/DDBJ databases">
        <title>Desertimonas flava gen. nov. sp. nov.</title>
        <authorList>
            <person name="Liu S."/>
        </authorList>
    </citation>
    <scope>NUCLEOTIDE SEQUENCE [LARGE SCALE GENOMIC DNA]</scope>
    <source>
        <strain evidence="14 15">16Sb5-5</strain>
    </source>
</reference>
<dbReference type="SUPFAM" id="SSF143865">
    <property type="entry name" value="CorA soluble domain-like"/>
    <property type="match status" value="1"/>
</dbReference>
<comment type="catalytic activity">
    <reaction evidence="10">
        <text>Mg(2+)(in) = Mg(2+)(out)</text>
        <dbReference type="Rhea" id="RHEA:29827"/>
        <dbReference type="ChEBI" id="CHEBI:18420"/>
    </reaction>
</comment>
<dbReference type="InterPro" id="IPR004488">
    <property type="entry name" value="Mg/Co-transport_prot_CorA"/>
</dbReference>
<evidence type="ECO:0000256" key="8">
    <source>
        <dbReference type="ARBA" id="ARBA00023065"/>
    </source>
</evidence>
<keyword evidence="15" id="KW-1185">Reference proteome</keyword>
<dbReference type="CDD" id="cd12830">
    <property type="entry name" value="MtCorA-like"/>
    <property type="match status" value="1"/>
</dbReference>
<evidence type="ECO:0000256" key="10">
    <source>
        <dbReference type="ARBA" id="ARBA00034269"/>
    </source>
</evidence>
<dbReference type="GO" id="GO:0015087">
    <property type="term" value="F:cobalt ion transmembrane transporter activity"/>
    <property type="evidence" value="ECO:0007669"/>
    <property type="project" value="UniProtKB-UniRule"/>
</dbReference>
<keyword evidence="9 12" id="KW-0472">Membrane</keyword>
<dbReference type="PANTHER" id="PTHR46494:SF1">
    <property type="entry name" value="CORA FAMILY METAL ION TRANSPORTER (EUROFUNG)"/>
    <property type="match status" value="1"/>
</dbReference>
<evidence type="ECO:0000313" key="15">
    <source>
        <dbReference type="Proteomes" id="UP000252770"/>
    </source>
</evidence>
<dbReference type="Pfam" id="PF01544">
    <property type="entry name" value="CorA"/>
    <property type="match status" value="1"/>
</dbReference>
<keyword evidence="6 12" id="KW-0460">Magnesium</keyword>
<dbReference type="GO" id="GO:0005886">
    <property type="term" value="C:plasma membrane"/>
    <property type="evidence" value="ECO:0007669"/>
    <property type="project" value="UniProtKB-SubCell"/>
</dbReference>
<dbReference type="Gene3D" id="3.30.460.20">
    <property type="entry name" value="CorA soluble domain-like"/>
    <property type="match status" value="1"/>
</dbReference>
<dbReference type="Proteomes" id="UP000252770">
    <property type="component" value="Unassembled WGS sequence"/>
</dbReference>
<feature type="transmembrane region" description="Helical" evidence="12">
    <location>
        <begin position="299"/>
        <end position="318"/>
    </location>
</feature>
<dbReference type="Gene3D" id="1.20.58.340">
    <property type="entry name" value="Magnesium transport protein CorA, transmembrane region"/>
    <property type="match status" value="2"/>
</dbReference>
<comment type="function">
    <text evidence="11">Mediates influx of magnesium ions. Alternates between open and closed states. Activated by low cytoplasmic Mg(2+) levels. Inactive when cytoplasmic Mg(2+) levels are high.</text>
</comment>
<evidence type="ECO:0000256" key="2">
    <source>
        <dbReference type="ARBA" id="ARBA00009765"/>
    </source>
</evidence>
<evidence type="ECO:0000313" key="14">
    <source>
        <dbReference type="EMBL" id="RCK70921.1"/>
    </source>
</evidence>
<feature type="region of interest" description="Disordered" evidence="13">
    <location>
        <begin position="1"/>
        <end position="24"/>
    </location>
</feature>
<dbReference type="NCBIfam" id="TIGR00383">
    <property type="entry name" value="corA"/>
    <property type="match status" value="1"/>
</dbReference>
<dbReference type="FunFam" id="1.20.58.340:FF:000004">
    <property type="entry name" value="Magnesium transport protein CorA"/>
    <property type="match status" value="1"/>
</dbReference>
<dbReference type="EMBL" id="QOUI01000001">
    <property type="protein sequence ID" value="RCK70921.1"/>
    <property type="molecule type" value="Genomic_DNA"/>
</dbReference>
<proteinExistence type="inferred from homology"/>
<keyword evidence="4 12" id="KW-1003">Cell membrane</keyword>
<protein>
    <recommendedName>
        <fullName evidence="12">Magnesium transport protein CorA</fullName>
    </recommendedName>
</protein>
<comment type="caution">
    <text evidence="14">The sequence shown here is derived from an EMBL/GenBank/DDBJ whole genome shotgun (WGS) entry which is preliminary data.</text>
</comment>
<evidence type="ECO:0000256" key="3">
    <source>
        <dbReference type="ARBA" id="ARBA00022448"/>
    </source>
</evidence>
<evidence type="ECO:0000256" key="4">
    <source>
        <dbReference type="ARBA" id="ARBA00022475"/>
    </source>
</evidence>
<dbReference type="InterPro" id="IPR002523">
    <property type="entry name" value="MgTranspt_CorA/ZnTranspt_ZntB"/>
</dbReference>
<evidence type="ECO:0000256" key="5">
    <source>
        <dbReference type="ARBA" id="ARBA00022692"/>
    </source>
</evidence>
<evidence type="ECO:0000256" key="6">
    <source>
        <dbReference type="ARBA" id="ARBA00022842"/>
    </source>
</evidence>
<keyword evidence="5 12" id="KW-0812">Transmembrane</keyword>
<comment type="similarity">
    <text evidence="2 12">Belongs to the CorA metal ion transporter (MIT) (TC 1.A.35) family.</text>
</comment>
<evidence type="ECO:0000256" key="1">
    <source>
        <dbReference type="ARBA" id="ARBA00004651"/>
    </source>
</evidence>
<keyword evidence="8 12" id="KW-0406">Ion transport</keyword>
<evidence type="ECO:0000256" key="7">
    <source>
        <dbReference type="ARBA" id="ARBA00022989"/>
    </source>
</evidence>
<feature type="transmembrane region" description="Helical" evidence="12">
    <location>
        <begin position="330"/>
        <end position="350"/>
    </location>
</feature>
<keyword evidence="7 12" id="KW-1133">Transmembrane helix</keyword>
<dbReference type="InterPro" id="IPR045863">
    <property type="entry name" value="CorA_TM1_TM2"/>
</dbReference>
<dbReference type="InterPro" id="IPR045861">
    <property type="entry name" value="CorA_cytoplasmic_dom"/>
</dbReference>
<comment type="subcellular location">
    <subcellularLocation>
        <location evidence="1">Cell membrane</location>
        <topology evidence="1">Multi-pass membrane protein</topology>
    </subcellularLocation>
    <subcellularLocation>
        <location evidence="12">Membrane</location>
        <topology evidence="12">Multi-pass membrane protein</topology>
    </subcellularLocation>
</comment>
<dbReference type="GO" id="GO:0050897">
    <property type="term" value="F:cobalt ion binding"/>
    <property type="evidence" value="ECO:0007669"/>
    <property type="project" value="TreeGrafter"/>
</dbReference>